<dbReference type="GO" id="GO:0005783">
    <property type="term" value="C:endoplasmic reticulum"/>
    <property type="evidence" value="ECO:0007669"/>
    <property type="project" value="TreeGrafter"/>
</dbReference>
<dbReference type="eggNOG" id="KOG1311">
    <property type="taxonomic scope" value="Eukaryota"/>
</dbReference>
<dbReference type="PANTHER" id="PTHR22883:SF203">
    <property type="entry name" value="PALMITOYLTRANSFERASE"/>
    <property type="match status" value="1"/>
</dbReference>
<evidence type="ECO:0000256" key="4">
    <source>
        <dbReference type="ARBA" id="ARBA00022692"/>
    </source>
</evidence>
<dbReference type="Gramene" id="LPERR09G15680.1">
    <property type="protein sequence ID" value="LPERR09G15680.1"/>
    <property type="gene ID" value="LPERR09G15680"/>
</dbReference>
<comment type="subcellular location">
    <subcellularLocation>
        <location evidence="1">Membrane</location>
        <topology evidence="1">Multi-pass membrane protein</topology>
    </subcellularLocation>
</comment>
<dbReference type="PROSITE" id="PS50216">
    <property type="entry name" value="DHHC"/>
    <property type="match status" value="1"/>
</dbReference>
<proteinExistence type="inferred from homology"/>
<dbReference type="STRING" id="77586.A0A0D9XGU4"/>
<dbReference type="HOGENOM" id="CLU_020283_2_1_1"/>
<dbReference type="Pfam" id="PF01529">
    <property type="entry name" value="DHHC"/>
    <property type="match status" value="1"/>
</dbReference>
<dbReference type="EC" id="2.3.1.225" evidence="8"/>
<keyword evidence="4 8" id="KW-0812">Transmembrane</keyword>
<evidence type="ECO:0000256" key="1">
    <source>
        <dbReference type="ARBA" id="ARBA00004141"/>
    </source>
</evidence>
<evidence type="ECO:0000313" key="12">
    <source>
        <dbReference type="Proteomes" id="UP000032180"/>
    </source>
</evidence>
<evidence type="ECO:0000256" key="2">
    <source>
        <dbReference type="ARBA" id="ARBA00008574"/>
    </source>
</evidence>
<protein>
    <recommendedName>
        <fullName evidence="8">S-acyltransferase</fullName>
        <ecNumber evidence="8">2.3.1.225</ecNumber>
    </recommendedName>
    <alternativeName>
        <fullName evidence="8">Palmitoyltransferase</fullName>
    </alternativeName>
</protein>
<feature type="compositionally biased region" description="Polar residues" evidence="9">
    <location>
        <begin position="447"/>
        <end position="473"/>
    </location>
</feature>
<feature type="compositionally biased region" description="Basic and acidic residues" evidence="9">
    <location>
        <begin position="629"/>
        <end position="639"/>
    </location>
</feature>
<comment type="similarity">
    <text evidence="2 8">Belongs to the DHHC palmitoyltransferase family.</text>
</comment>
<evidence type="ECO:0000259" key="10">
    <source>
        <dbReference type="Pfam" id="PF01529"/>
    </source>
</evidence>
<evidence type="ECO:0000256" key="9">
    <source>
        <dbReference type="SAM" id="MobiDB-lite"/>
    </source>
</evidence>
<feature type="transmembrane region" description="Helical" evidence="8">
    <location>
        <begin position="248"/>
        <end position="272"/>
    </location>
</feature>
<keyword evidence="12" id="KW-1185">Reference proteome</keyword>
<reference evidence="11 12" key="1">
    <citation type="submission" date="2012-08" db="EMBL/GenBank/DDBJ databases">
        <title>Oryza genome evolution.</title>
        <authorList>
            <person name="Wing R.A."/>
        </authorList>
    </citation>
    <scope>NUCLEOTIDE SEQUENCE</scope>
</reference>
<keyword evidence="7 8" id="KW-0012">Acyltransferase</keyword>
<dbReference type="EnsemblPlants" id="LPERR09G15680.1">
    <property type="protein sequence ID" value="LPERR09G15680.1"/>
    <property type="gene ID" value="LPERR09G15680"/>
</dbReference>
<dbReference type="PANTHER" id="PTHR22883">
    <property type="entry name" value="ZINC FINGER DHHC DOMAIN CONTAINING PROTEIN"/>
    <property type="match status" value="1"/>
</dbReference>
<organism evidence="11 12">
    <name type="scientific">Leersia perrieri</name>
    <dbReference type="NCBI Taxonomy" id="77586"/>
    <lineage>
        <taxon>Eukaryota</taxon>
        <taxon>Viridiplantae</taxon>
        <taxon>Streptophyta</taxon>
        <taxon>Embryophyta</taxon>
        <taxon>Tracheophyta</taxon>
        <taxon>Spermatophyta</taxon>
        <taxon>Magnoliopsida</taxon>
        <taxon>Liliopsida</taxon>
        <taxon>Poales</taxon>
        <taxon>Poaceae</taxon>
        <taxon>BOP clade</taxon>
        <taxon>Oryzoideae</taxon>
        <taxon>Oryzeae</taxon>
        <taxon>Oryzinae</taxon>
        <taxon>Leersia</taxon>
    </lineage>
</organism>
<dbReference type="GO" id="GO:0005794">
    <property type="term" value="C:Golgi apparatus"/>
    <property type="evidence" value="ECO:0007669"/>
    <property type="project" value="TreeGrafter"/>
</dbReference>
<keyword evidence="5 8" id="KW-1133">Transmembrane helix</keyword>
<accession>A0A0D9XGU4</accession>
<feature type="region of interest" description="Disordered" evidence="9">
    <location>
        <begin position="396"/>
        <end position="473"/>
    </location>
</feature>
<feature type="domain" description="Palmitoyltransferase DHHC" evidence="10">
    <location>
        <begin position="177"/>
        <end position="287"/>
    </location>
</feature>
<evidence type="ECO:0000256" key="8">
    <source>
        <dbReference type="RuleBase" id="RU079119"/>
    </source>
</evidence>
<dbReference type="InterPro" id="IPR001594">
    <property type="entry name" value="Palmitoyltrfase_DHHC"/>
</dbReference>
<dbReference type="GO" id="GO:0016020">
    <property type="term" value="C:membrane"/>
    <property type="evidence" value="ECO:0007669"/>
    <property type="project" value="UniProtKB-SubCell"/>
</dbReference>
<evidence type="ECO:0000256" key="7">
    <source>
        <dbReference type="ARBA" id="ARBA00023315"/>
    </source>
</evidence>
<feature type="compositionally biased region" description="Polar residues" evidence="9">
    <location>
        <begin position="417"/>
        <end position="433"/>
    </location>
</feature>
<dbReference type="GO" id="GO:0006612">
    <property type="term" value="P:protein targeting to membrane"/>
    <property type="evidence" value="ECO:0007669"/>
    <property type="project" value="TreeGrafter"/>
</dbReference>
<evidence type="ECO:0000313" key="11">
    <source>
        <dbReference type="EnsemblPlants" id="LPERR09G15680.1"/>
    </source>
</evidence>
<dbReference type="AlphaFoldDB" id="A0A0D9XGU4"/>
<feature type="compositionally biased region" description="Low complexity" evidence="9">
    <location>
        <begin position="585"/>
        <end position="596"/>
    </location>
</feature>
<feature type="transmembrane region" description="Helical" evidence="8">
    <location>
        <begin position="12"/>
        <end position="34"/>
    </location>
</feature>
<reference evidence="12" key="2">
    <citation type="submission" date="2013-12" db="EMBL/GenBank/DDBJ databases">
        <authorList>
            <person name="Yu Y."/>
            <person name="Lee S."/>
            <person name="de Baynast K."/>
            <person name="Wissotski M."/>
            <person name="Liu L."/>
            <person name="Talag J."/>
            <person name="Goicoechea J."/>
            <person name="Angelova A."/>
            <person name="Jetty R."/>
            <person name="Kudrna D."/>
            <person name="Golser W."/>
            <person name="Rivera L."/>
            <person name="Zhang J."/>
            <person name="Wing R."/>
        </authorList>
    </citation>
    <scope>NUCLEOTIDE SEQUENCE</scope>
</reference>
<reference evidence="11" key="3">
    <citation type="submission" date="2015-04" db="UniProtKB">
        <authorList>
            <consortium name="EnsemblPlants"/>
        </authorList>
    </citation>
    <scope>IDENTIFICATION</scope>
</reference>
<feature type="transmembrane region" description="Helical" evidence="8">
    <location>
        <begin position="41"/>
        <end position="62"/>
    </location>
</feature>
<feature type="compositionally biased region" description="Polar residues" evidence="9">
    <location>
        <begin position="617"/>
        <end position="628"/>
    </location>
</feature>
<dbReference type="GO" id="GO:0019706">
    <property type="term" value="F:protein-cysteine S-palmitoyltransferase activity"/>
    <property type="evidence" value="ECO:0007669"/>
    <property type="project" value="UniProtKB-EC"/>
</dbReference>
<feature type="region of interest" description="Disordered" evidence="9">
    <location>
        <begin position="571"/>
        <end position="602"/>
    </location>
</feature>
<evidence type="ECO:0000256" key="3">
    <source>
        <dbReference type="ARBA" id="ARBA00022679"/>
    </source>
</evidence>
<sequence length="675" mass="73056">MARKHGWQLPAHTLQIVAIVVFFLLVVAFYAFFAPFLGKQVLEYVAIGVYTPVAFAVFILYIRCTSINPADPGIMSKFEDGFINVPVNSDGLQGINLPQKGNSTIGTQSPTSTCRSSLDGHSNHQGSSIREANVNLSSQLPKKRSSCFFLGGLVCALFVKEDCRKPDESEQQANGEEALFCTLCNAEVRKFSKHCRSCDKCVDGFDHHCRLAIEFGVGIAVIVLCFVDKNALINIQDKLGNGMTRAPFAVIVGIFTLLSLVACIPLGELFFFHMILIRKGITTYDYVVAMRAMSEAAPEDDEEAHITYSPNSATTGFSVGSSLGLHHKGAWCTPPRIFIDQDEVIPHLEPGMVPSTVDPDAAGYAERANKSKRPVKISARSLAKLDRNEVMKAAAKARASSSVLRPIDARRGHEADLSSSGNASVRSSMSVDYSGTKESRGEMRLSPLQNSYPQSLASQDDYETGTQTASSLSSPVHIHKLTSHSQFHAPPHQPPPPERPAPGIVPGIVRPPVPTTQIANPMFQSATSYVRENRRASVVWDQEAGRYVSVPAQTRTVTGVDLPARTPRFLANPTGESSNQVKNLAPANASSSAMSSGQPSERLTYSGQSIFFGGPILSTSGINTQRSEAGTRARPDGSRDPPNAYQRDTRGEKARTGSLPVFAPGAYQKNPPFDK</sequence>
<dbReference type="InterPro" id="IPR039859">
    <property type="entry name" value="PFA4/ZDH16/20/ERF2-like"/>
</dbReference>
<comment type="domain">
    <text evidence="8">The DHHC domain is required for palmitoyltransferase activity.</text>
</comment>
<evidence type="ECO:0000256" key="5">
    <source>
        <dbReference type="ARBA" id="ARBA00022989"/>
    </source>
</evidence>
<keyword evidence="3 8" id="KW-0808">Transferase</keyword>
<feature type="compositionally biased region" description="Basic and acidic residues" evidence="9">
    <location>
        <begin position="407"/>
        <end position="416"/>
    </location>
</feature>
<comment type="catalytic activity">
    <reaction evidence="8">
        <text>L-cysteinyl-[protein] + hexadecanoyl-CoA = S-hexadecanoyl-L-cysteinyl-[protein] + CoA</text>
        <dbReference type="Rhea" id="RHEA:36683"/>
        <dbReference type="Rhea" id="RHEA-COMP:10131"/>
        <dbReference type="Rhea" id="RHEA-COMP:11032"/>
        <dbReference type="ChEBI" id="CHEBI:29950"/>
        <dbReference type="ChEBI" id="CHEBI:57287"/>
        <dbReference type="ChEBI" id="CHEBI:57379"/>
        <dbReference type="ChEBI" id="CHEBI:74151"/>
        <dbReference type="EC" id="2.3.1.225"/>
    </reaction>
</comment>
<dbReference type="Proteomes" id="UP000032180">
    <property type="component" value="Chromosome 9"/>
</dbReference>
<name>A0A0D9XGU4_9ORYZ</name>
<evidence type="ECO:0000256" key="6">
    <source>
        <dbReference type="ARBA" id="ARBA00023136"/>
    </source>
</evidence>
<keyword evidence="6 8" id="KW-0472">Membrane</keyword>
<feature type="region of interest" description="Disordered" evidence="9">
    <location>
        <begin position="616"/>
        <end position="675"/>
    </location>
</feature>